<accession>A0A8J4GIT4</accession>
<dbReference type="EMBL" id="BNCQ01000028">
    <property type="protein sequence ID" value="GIM08660.1"/>
    <property type="molecule type" value="Genomic_DNA"/>
</dbReference>
<evidence type="ECO:0000313" key="2">
    <source>
        <dbReference type="EMBL" id="GIM08660.1"/>
    </source>
</evidence>
<reference evidence="2" key="1">
    <citation type="journal article" date="2021" name="Proc. Natl. Acad. Sci. U.S.A.">
        <title>Three genomes in the algal genus Volvox reveal the fate of a haploid sex-determining region after a transition to homothallism.</title>
        <authorList>
            <person name="Yamamoto K."/>
            <person name="Hamaji T."/>
            <person name="Kawai-Toyooka H."/>
            <person name="Matsuzaki R."/>
            <person name="Takahashi F."/>
            <person name="Nishimura Y."/>
            <person name="Kawachi M."/>
            <person name="Noguchi H."/>
            <person name="Minakuchi Y."/>
            <person name="Umen J.G."/>
            <person name="Toyoda A."/>
            <person name="Nozaki H."/>
        </authorList>
    </citation>
    <scope>NUCLEOTIDE SEQUENCE</scope>
    <source>
        <strain evidence="2">NIES-3785</strain>
    </source>
</reference>
<sequence length="214" mass="22777">MADLPQQRSATLVFTNGSLDHPIELSHDTAYVDMEALHSHVDLAKMPPMPQTQQSLEIQLALEKLEHKISADAHATRRSELRAKQRLLDSLSQPPPPAGQLFASRSAAAAAASPQERIPRPIVLNEILRGLARTSSPGTQSATARPASPPNRSLSPRALHFTGAMPTPARAVTAGGTAAAEVPPAVQRPTHHADPPEVSQRSHPSTLKESTAAI</sequence>
<organism evidence="2 3">
    <name type="scientific">Volvox reticuliferus</name>
    <dbReference type="NCBI Taxonomy" id="1737510"/>
    <lineage>
        <taxon>Eukaryota</taxon>
        <taxon>Viridiplantae</taxon>
        <taxon>Chlorophyta</taxon>
        <taxon>core chlorophytes</taxon>
        <taxon>Chlorophyceae</taxon>
        <taxon>CS clade</taxon>
        <taxon>Chlamydomonadales</taxon>
        <taxon>Volvocaceae</taxon>
        <taxon>Volvox</taxon>
    </lineage>
</organism>
<feature type="compositionally biased region" description="Low complexity" evidence="1">
    <location>
        <begin position="166"/>
        <end position="185"/>
    </location>
</feature>
<proteinExistence type="predicted"/>
<evidence type="ECO:0000256" key="1">
    <source>
        <dbReference type="SAM" id="MobiDB-lite"/>
    </source>
</evidence>
<feature type="compositionally biased region" description="Low complexity" evidence="1">
    <location>
        <begin position="103"/>
        <end position="113"/>
    </location>
</feature>
<comment type="caution">
    <text evidence="2">The sequence shown here is derived from an EMBL/GenBank/DDBJ whole genome shotgun (WGS) entry which is preliminary data.</text>
</comment>
<gene>
    <name evidence="2" type="ORF">Vretimale_12585</name>
</gene>
<feature type="region of interest" description="Disordered" evidence="1">
    <location>
        <begin position="133"/>
        <end position="214"/>
    </location>
</feature>
<dbReference type="Proteomes" id="UP000722791">
    <property type="component" value="Unassembled WGS sequence"/>
</dbReference>
<name>A0A8J4GIT4_9CHLO</name>
<protein>
    <submittedName>
        <fullName evidence="2">Uncharacterized protein</fullName>
    </submittedName>
</protein>
<evidence type="ECO:0000313" key="3">
    <source>
        <dbReference type="Proteomes" id="UP000722791"/>
    </source>
</evidence>
<dbReference type="AlphaFoldDB" id="A0A8J4GIT4"/>
<feature type="region of interest" description="Disordered" evidence="1">
    <location>
        <begin position="89"/>
        <end position="115"/>
    </location>
</feature>
<feature type="compositionally biased region" description="Polar residues" evidence="1">
    <location>
        <begin position="133"/>
        <end position="143"/>
    </location>
</feature>
<feature type="compositionally biased region" description="Polar residues" evidence="1">
    <location>
        <begin position="199"/>
        <end position="214"/>
    </location>
</feature>